<evidence type="ECO:0000256" key="7">
    <source>
        <dbReference type="ARBA" id="ARBA00023002"/>
    </source>
</evidence>
<evidence type="ECO:0000256" key="2">
    <source>
        <dbReference type="ARBA" id="ARBA00010617"/>
    </source>
</evidence>
<keyword evidence="14" id="KW-1185">Reference proteome</keyword>
<dbReference type="GO" id="GO:0020037">
    <property type="term" value="F:heme binding"/>
    <property type="evidence" value="ECO:0007669"/>
    <property type="project" value="InterPro"/>
</dbReference>
<sequence length="351" mass="39642">MVGLITDSTITLVDSWKSRIAKEGGVANIKIDEDMRSFSGDVISRACFGSNFTQGQAIFFKLRALQEAMSKKCFTSGIPGARHLPTKNNREAWALEKELPNLILEVARQRKELASHERDLLQMVLEGAKNSDLSQEATDRFIVDNCKNIYLAGYETTAVSAIWCLMLLAMNPDWQERVRKEAVEICGGQNPDYDMLRKMKQLTMVIHEALRLYPPVTVVSREAFKDMRFGNIFVPKGVNIWTLVLAHHTDPEIWGPDSYKFNPERFSNGITGACKLPHLYMPFGVGPRICLGQNLAIVELKILLALILSRFSFTLSPNYVHKPVISLVIEPKNGVDLLVRELCMSQENKRK</sequence>
<evidence type="ECO:0000256" key="9">
    <source>
        <dbReference type="ARBA" id="ARBA00023033"/>
    </source>
</evidence>
<dbReference type="InterPro" id="IPR050665">
    <property type="entry name" value="Cytochrome_P450_Monooxygen"/>
</dbReference>
<dbReference type="eggNOG" id="KOG0157">
    <property type="taxonomic scope" value="Eukaryota"/>
</dbReference>
<dbReference type="PANTHER" id="PTHR24282:SF196">
    <property type="entry name" value="CYTOCHROME P450 714C2"/>
    <property type="match status" value="1"/>
</dbReference>
<dbReference type="OrthoDB" id="1470350at2759"/>
<feature type="binding site" description="axial binding residue" evidence="11">
    <location>
        <position position="290"/>
    </location>
    <ligand>
        <name>heme</name>
        <dbReference type="ChEBI" id="CHEBI:30413"/>
    </ligand>
    <ligandPart>
        <name>Fe</name>
        <dbReference type="ChEBI" id="CHEBI:18248"/>
    </ligandPart>
</feature>
<evidence type="ECO:0000256" key="10">
    <source>
        <dbReference type="ARBA" id="ARBA00023136"/>
    </source>
</evidence>
<keyword evidence="4" id="KW-0812">Transmembrane</keyword>
<keyword evidence="5 11" id="KW-0479">Metal-binding</keyword>
<dbReference type="EMBL" id="KE346196">
    <property type="protein sequence ID" value="EXC29902.1"/>
    <property type="molecule type" value="Genomic_DNA"/>
</dbReference>
<comment type="subcellular location">
    <subcellularLocation>
        <location evidence="1">Membrane</location>
        <topology evidence="1">Single-pass membrane protein</topology>
    </subcellularLocation>
</comment>
<dbReference type="GO" id="GO:0016020">
    <property type="term" value="C:membrane"/>
    <property type="evidence" value="ECO:0007669"/>
    <property type="project" value="UniProtKB-SubCell"/>
</dbReference>
<dbReference type="Gene3D" id="1.10.630.10">
    <property type="entry name" value="Cytochrome P450"/>
    <property type="match status" value="1"/>
</dbReference>
<reference evidence="14" key="1">
    <citation type="submission" date="2013-01" db="EMBL/GenBank/DDBJ databases">
        <title>Draft Genome Sequence of a Mulberry Tree, Morus notabilis C.K. Schneid.</title>
        <authorList>
            <person name="He N."/>
            <person name="Zhao S."/>
        </authorList>
    </citation>
    <scope>NUCLEOTIDE SEQUENCE</scope>
</reference>
<dbReference type="PANTHER" id="PTHR24282">
    <property type="entry name" value="CYTOCHROME P450 FAMILY MEMBER"/>
    <property type="match status" value="1"/>
</dbReference>
<evidence type="ECO:0000256" key="3">
    <source>
        <dbReference type="ARBA" id="ARBA00022617"/>
    </source>
</evidence>
<dbReference type="KEGG" id="mnt:21398206"/>
<evidence type="ECO:0000256" key="4">
    <source>
        <dbReference type="ARBA" id="ARBA00022692"/>
    </source>
</evidence>
<keyword evidence="7 12" id="KW-0560">Oxidoreductase</keyword>
<evidence type="ECO:0000256" key="1">
    <source>
        <dbReference type="ARBA" id="ARBA00004167"/>
    </source>
</evidence>
<accession>W9S6V1</accession>
<keyword evidence="6" id="KW-1133">Transmembrane helix</keyword>
<dbReference type="SUPFAM" id="SSF48264">
    <property type="entry name" value="Cytochrome P450"/>
    <property type="match status" value="1"/>
</dbReference>
<proteinExistence type="inferred from homology"/>
<dbReference type="GO" id="GO:0016705">
    <property type="term" value="F:oxidoreductase activity, acting on paired donors, with incorporation or reduction of molecular oxygen"/>
    <property type="evidence" value="ECO:0007669"/>
    <property type="project" value="InterPro"/>
</dbReference>
<dbReference type="InterPro" id="IPR002401">
    <property type="entry name" value="Cyt_P450_E_grp-I"/>
</dbReference>
<keyword evidence="8 11" id="KW-0408">Iron</keyword>
<keyword evidence="3 11" id="KW-0349">Heme</keyword>
<dbReference type="AlphaFoldDB" id="W9S6V1"/>
<comment type="similarity">
    <text evidence="2 12">Belongs to the cytochrome P450 family.</text>
</comment>
<dbReference type="InterPro" id="IPR017972">
    <property type="entry name" value="Cyt_P450_CS"/>
</dbReference>
<dbReference type="GO" id="GO:0004497">
    <property type="term" value="F:monooxygenase activity"/>
    <property type="evidence" value="ECO:0007669"/>
    <property type="project" value="UniProtKB-KW"/>
</dbReference>
<protein>
    <submittedName>
        <fullName evidence="13">Cytochrome P450 734A6</fullName>
    </submittedName>
</protein>
<dbReference type="STRING" id="981085.W9S6V1"/>
<dbReference type="InterPro" id="IPR036396">
    <property type="entry name" value="Cyt_P450_sf"/>
</dbReference>
<organism evidence="13 14">
    <name type="scientific">Morus notabilis</name>
    <dbReference type="NCBI Taxonomy" id="981085"/>
    <lineage>
        <taxon>Eukaryota</taxon>
        <taxon>Viridiplantae</taxon>
        <taxon>Streptophyta</taxon>
        <taxon>Embryophyta</taxon>
        <taxon>Tracheophyta</taxon>
        <taxon>Spermatophyta</taxon>
        <taxon>Magnoliopsida</taxon>
        <taxon>eudicotyledons</taxon>
        <taxon>Gunneridae</taxon>
        <taxon>Pentapetalae</taxon>
        <taxon>rosids</taxon>
        <taxon>fabids</taxon>
        <taxon>Rosales</taxon>
        <taxon>Moraceae</taxon>
        <taxon>Moreae</taxon>
        <taxon>Morus</taxon>
    </lineage>
</organism>
<gene>
    <name evidence="13" type="ORF">L484_015094</name>
</gene>
<keyword evidence="9 12" id="KW-0503">Monooxygenase</keyword>
<evidence type="ECO:0000256" key="12">
    <source>
        <dbReference type="RuleBase" id="RU000461"/>
    </source>
</evidence>
<evidence type="ECO:0000256" key="8">
    <source>
        <dbReference type="ARBA" id="ARBA00023004"/>
    </source>
</evidence>
<evidence type="ECO:0000256" key="6">
    <source>
        <dbReference type="ARBA" id="ARBA00022989"/>
    </source>
</evidence>
<dbReference type="PRINTS" id="PR00463">
    <property type="entry name" value="EP450I"/>
</dbReference>
<dbReference type="Proteomes" id="UP000030645">
    <property type="component" value="Unassembled WGS sequence"/>
</dbReference>
<dbReference type="Pfam" id="PF00067">
    <property type="entry name" value="p450"/>
    <property type="match status" value="1"/>
</dbReference>
<keyword evidence="10" id="KW-0472">Membrane</keyword>
<name>W9S6V1_9ROSA</name>
<dbReference type="PROSITE" id="PS00086">
    <property type="entry name" value="CYTOCHROME_P450"/>
    <property type="match status" value="1"/>
</dbReference>
<evidence type="ECO:0000313" key="13">
    <source>
        <dbReference type="EMBL" id="EXC29902.1"/>
    </source>
</evidence>
<dbReference type="InterPro" id="IPR001128">
    <property type="entry name" value="Cyt_P450"/>
</dbReference>
<comment type="cofactor">
    <cofactor evidence="11">
        <name>heme</name>
        <dbReference type="ChEBI" id="CHEBI:30413"/>
    </cofactor>
</comment>
<evidence type="ECO:0000313" key="14">
    <source>
        <dbReference type="Proteomes" id="UP000030645"/>
    </source>
</evidence>
<dbReference type="GO" id="GO:0005506">
    <property type="term" value="F:iron ion binding"/>
    <property type="evidence" value="ECO:0007669"/>
    <property type="project" value="InterPro"/>
</dbReference>
<dbReference type="PRINTS" id="PR00385">
    <property type="entry name" value="P450"/>
</dbReference>
<evidence type="ECO:0000256" key="5">
    <source>
        <dbReference type="ARBA" id="ARBA00022723"/>
    </source>
</evidence>
<evidence type="ECO:0000256" key="11">
    <source>
        <dbReference type="PIRSR" id="PIRSR602401-1"/>
    </source>
</evidence>